<organism evidence="6 7">
    <name type="scientific">Deinococcus phoenicis</name>
    <dbReference type="NCBI Taxonomy" id="1476583"/>
    <lineage>
        <taxon>Bacteria</taxon>
        <taxon>Thermotogati</taxon>
        <taxon>Deinococcota</taxon>
        <taxon>Deinococci</taxon>
        <taxon>Deinococcales</taxon>
        <taxon>Deinococcaceae</taxon>
        <taxon>Deinococcus</taxon>
    </lineage>
</organism>
<comment type="caution">
    <text evidence="6">The sequence shown here is derived from an EMBL/GenBank/DDBJ whole genome shotgun (WGS) entry which is preliminary data.</text>
</comment>
<dbReference type="InterPro" id="IPR037171">
    <property type="entry name" value="NagB/RpiA_transferase-like"/>
</dbReference>
<dbReference type="GO" id="GO:0046952">
    <property type="term" value="P:ketone body catabolic process"/>
    <property type="evidence" value="ECO:0007669"/>
    <property type="project" value="InterPro"/>
</dbReference>
<dbReference type="PATRIC" id="fig|1476583.3.peg.1546"/>
<proteinExistence type="inferred from homology"/>
<dbReference type="OrthoDB" id="9778604at2"/>
<gene>
    <name evidence="6" type="ORF">DEIPH_ctg025orf0039</name>
</gene>
<name>A0A016QQ57_9DEIO</name>
<evidence type="ECO:0000256" key="3">
    <source>
        <dbReference type="ARBA" id="ARBA00022679"/>
    </source>
</evidence>
<dbReference type="GO" id="GO:0008410">
    <property type="term" value="F:CoA-transferase activity"/>
    <property type="evidence" value="ECO:0007669"/>
    <property type="project" value="InterPro"/>
</dbReference>
<protein>
    <submittedName>
        <fullName evidence="6">3-oxoacid CoA-transferase subunit B</fullName>
    </submittedName>
</protein>
<evidence type="ECO:0000313" key="7">
    <source>
        <dbReference type="Proteomes" id="UP000020492"/>
    </source>
</evidence>
<dbReference type="PANTHER" id="PTHR13707">
    <property type="entry name" value="KETOACID-COENZYME A TRANSFERASE"/>
    <property type="match status" value="1"/>
</dbReference>
<evidence type="ECO:0000256" key="1">
    <source>
        <dbReference type="ARBA" id="ARBA00007047"/>
    </source>
</evidence>
<comment type="similarity">
    <text evidence="1">Belongs to the 3-oxoacid CoA-transferase subunit B family.</text>
</comment>
<dbReference type="Pfam" id="PF01144">
    <property type="entry name" value="CoA_trans"/>
    <property type="match status" value="2"/>
</dbReference>
<dbReference type="SUPFAM" id="SSF100950">
    <property type="entry name" value="NagB/RpiA/CoA transferase-like"/>
    <property type="match status" value="2"/>
</dbReference>
<dbReference type="STRING" id="1476583.DEIPH_ctg025orf0039"/>
<dbReference type="PIRSF" id="PIRSF000858">
    <property type="entry name" value="SCOT-t"/>
    <property type="match status" value="1"/>
</dbReference>
<dbReference type="InterPro" id="IPR004165">
    <property type="entry name" value="CoA_trans_fam_I"/>
</dbReference>
<dbReference type="RefSeq" id="WP_034356373.1">
    <property type="nucleotide sequence ID" value="NZ_JHAC01000025.1"/>
</dbReference>
<dbReference type="PANTHER" id="PTHR13707:SF57">
    <property type="entry name" value="SUCCINYL-COA:3-KETOACID COENZYME A TRANSFERASE SUBUNIT B-RELATED"/>
    <property type="match status" value="1"/>
</dbReference>
<dbReference type="Proteomes" id="UP000020492">
    <property type="component" value="Unassembled WGS sequence"/>
</dbReference>
<dbReference type="eggNOG" id="COG2057">
    <property type="taxonomic scope" value="Bacteria"/>
</dbReference>
<comment type="similarity">
    <text evidence="2 4">Belongs to the 3-oxoacid CoA-transferase family.</text>
</comment>
<accession>A0A016QQ57</accession>
<dbReference type="eggNOG" id="COG1788">
    <property type="taxonomic scope" value="Bacteria"/>
</dbReference>
<evidence type="ECO:0000313" key="6">
    <source>
        <dbReference type="EMBL" id="EYB68203.1"/>
    </source>
</evidence>
<reference evidence="6 7" key="1">
    <citation type="submission" date="2014-03" db="EMBL/GenBank/DDBJ databases">
        <title>Draft genome sequence of Deinococcus phoenicis 1P10ME.</title>
        <authorList>
            <person name="Stepanov V.G."/>
            <person name="Vaishampayan P."/>
            <person name="Venkateswaran K."/>
            <person name="Fox G.E."/>
        </authorList>
    </citation>
    <scope>NUCLEOTIDE SEQUENCE [LARGE SCALE GENOMIC DNA]</scope>
    <source>
        <strain evidence="6 7">1P10ME</strain>
    </source>
</reference>
<sequence length="453" mass="47170">MKTVPVLTAQAAAALVKSGDTLLVGGFGMTGNPVHLMHALAELPTRDLTYVANNVSEPGLSGGRLLRNGQIKKAIGSYFTSNPEAVRAYQAGELDVELLPQGTLAEAVRAGGAGLGGFYTPTAAGTVIASGSDVRTLNGREMVFVPALRGDVAFIRAWRADTAGNLQYRLTEQNFNPGMATAADLVVAEVEEIVEVGTIPPEQVHTPGLYVDYLVQATLTPEDLGSSASVKGGARRADEARMHMARRALRELRPGDVVNLGIGIPTLVADLITPEHGVNLHTENGMLGVGPAPEVGGAMDYPVNAGKIPVTALPGASYFDSADSFGMIRGGHVDVAVMGGLQVDEAGNLANWAVPGKPLLGVGGAMDLASGARRLIVTMTHTDPDGTPKLVSSCTLPLTARAKVDLVITDRAVFEFQDGQLILTELLPGATLEEVRATTGARFTERLTVPVSG</sequence>
<keyword evidence="7" id="KW-1185">Reference proteome</keyword>
<dbReference type="Gene3D" id="3.40.1080.10">
    <property type="entry name" value="Glutaconate Coenzyme A-transferase"/>
    <property type="match status" value="2"/>
</dbReference>
<evidence type="ECO:0000256" key="2">
    <source>
        <dbReference type="ARBA" id="ARBA00007154"/>
    </source>
</evidence>
<evidence type="ECO:0000256" key="4">
    <source>
        <dbReference type="PIRNR" id="PIRNR000858"/>
    </source>
</evidence>
<dbReference type="InterPro" id="IPR012791">
    <property type="entry name" value="3-oxoacid_CoA-transf_B"/>
</dbReference>
<dbReference type="NCBIfam" id="TIGR02429">
    <property type="entry name" value="pcaI_scoA_fam"/>
    <property type="match status" value="1"/>
</dbReference>
<dbReference type="SMART" id="SM00882">
    <property type="entry name" value="CoA_trans"/>
    <property type="match status" value="2"/>
</dbReference>
<feature type="active site" description="5-glutamyl coenzyme A thioester intermediate" evidence="5">
    <location>
        <position position="283"/>
    </location>
</feature>
<evidence type="ECO:0000256" key="5">
    <source>
        <dbReference type="PIRSR" id="PIRSR000858-1"/>
    </source>
</evidence>
<keyword evidence="3 4" id="KW-0808">Transferase</keyword>
<dbReference type="EMBL" id="JHAC01000025">
    <property type="protein sequence ID" value="EYB68203.1"/>
    <property type="molecule type" value="Genomic_DNA"/>
</dbReference>
<dbReference type="InterPro" id="IPR014388">
    <property type="entry name" value="3-oxoacid_CoA-transferase"/>
</dbReference>
<dbReference type="AlphaFoldDB" id="A0A016QQ57"/>
<dbReference type="NCBIfam" id="TIGR02428">
    <property type="entry name" value="pcaJ_scoB_fam"/>
    <property type="match status" value="1"/>
</dbReference>
<dbReference type="InterPro" id="IPR012792">
    <property type="entry name" value="3-oxoacid_CoA-transf_A"/>
</dbReference>